<accession>A0A915BF44</accession>
<proteinExistence type="predicted"/>
<keyword evidence="2" id="KW-0812">Transmembrane</keyword>
<protein>
    <submittedName>
        <fullName evidence="4">Uncharacterized protein</fullName>
    </submittedName>
</protein>
<evidence type="ECO:0000256" key="2">
    <source>
        <dbReference type="SAM" id="Phobius"/>
    </source>
</evidence>
<evidence type="ECO:0000256" key="1">
    <source>
        <dbReference type="SAM" id="MobiDB-lite"/>
    </source>
</evidence>
<dbReference type="WBParaSite" id="PgR037_g069_t01">
    <property type="protein sequence ID" value="PgR037_g069_t01"/>
    <property type="gene ID" value="PgR037_g069"/>
</dbReference>
<keyword evidence="3" id="KW-1185">Reference proteome</keyword>
<name>A0A915BF44_PARUN</name>
<keyword evidence="2" id="KW-1133">Transmembrane helix</keyword>
<dbReference type="Proteomes" id="UP000887569">
    <property type="component" value="Unplaced"/>
</dbReference>
<feature type="region of interest" description="Disordered" evidence="1">
    <location>
        <begin position="87"/>
        <end position="116"/>
    </location>
</feature>
<evidence type="ECO:0000313" key="4">
    <source>
        <dbReference type="WBParaSite" id="PgR037_g069_t01"/>
    </source>
</evidence>
<evidence type="ECO:0000313" key="3">
    <source>
        <dbReference type="Proteomes" id="UP000887569"/>
    </source>
</evidence>
<organism evidence="3 4">
    <name type="scientific">Parascaris univalens</name>
    <name type="common">Nematode worm</name>
    <dbReference type="NCBI Taxonomy" id="6257"/>
    <lineage>
        <taxon>Eukaryota</taxon>
        <taxon>Metazoa</taxon>
        <taxon>Ecdysozoa</taxon>
        <taxon>Nematoda</taxon>
        <taxon>Chromadorea</taxon>
        <taxon>Rhabditida</taxon>
        <taxon>Spirurina</taxon>
        <taxon>Ascaridomorpha</taxon>
        <taxon>Ascaridoidea</taxon>
        <taxon>Ascarididae</taxon>
        <taxon>Parascaris</taxon>
    </lineage>
</organism>
<dbReference type="AlphaFoldDB" id="A0A915BF44"/>
<keyword evidence="2" id="KW-0472">Membrane</keyword>
<reference evidence="4" key="1">
    <citation type="submission" date="2022-11" db="UniProtKB">
        <authorList>
            <consortium name="WormBaseParasite"/>
        </authorList>
    </citation>
    <scope>IDENTIFICATION</scope>
</reference>
<feature type="transmembrane region" description="Helical" evidence="2">
    <location>
        <begin position="6"/>
        <end position="36"/>
    </location>
</feature>
<sequence>IEAGGIPAGAVAIIVIAAIAIGIGFMTLLCSLINVAKNHRRAARLQSLSAERVISPGACPSLGRRLPSLAGTGGHFVLSFIPHPLPSPTPPSASERTHKSFATVAEAPPSYEEALR</sequence>